<name>A0A9P8UPJ7_9PEZI</name>
<proteinExistence type="predicted"/>
<dbReference type="PANTHER" id="PTHR38790:SF4">
    <property type="entry name" value="2EXR DOMAIN-CONTAINING PROTEIN"/>
    <property type="match status" value="1"/>
</dbReference>
<dbReference type="AlphaFoldDB" id="A0A9P8UPJ7"/>
<dbReference type="RefSeq" id="XP_045960262.1">
    <property type="nucleotide sequence ID" value="XM_046107188.1"/>
</dbReference>
<evidence type="ECO:0000259" key="1">
    <source>
        <dbReference type="Pfam" id="PF24864"/>
    </source>
</evidence>
<dbReference type="Proteomes" id="UP000758603">
    <property type="component" value="Unassembled WGS sequence"/>
</dbReference>
<dbReference type="OrthoDB" id="515692at2759"/>
<keyword evidence="3" id="KW-1185">Reference proteome</keyword>
<sequence>MVGIRKWIRSKLDSTAHGKGRRQGQAMRDDLPFLPLSRPRGLTPVPSSQDIANRSQSFYNYGLFRHLPYELRRQILINAFGGQTLHLDLTYARPLVRKLTSMDLSNGIERAHYGLGSELVVNMSRSEGWQWFSCVCHRRLGYSESEIDERHTANKFYQTIEPCDDQCLKGLMCDNGQCGSACFVGTMGWILACRQAYVDGIEILYSTNTFHISSMDIVSNIPRLLPHSRLSSITSLELLWQLNSFQFSKGAIEDFIEPLWKDPTKQDSMLHTLCAMIPDTFPHVRRLYISFQCELVPPSDIRDNDNISKVESIFLGPVEQMLRILGPGRGKQFNVAIQRGGWYTMLWKYYTLLGTRLRAESSDGLMRGKFWKSLCPSGNNDQDVRGDYGYWICAGWWDMDAITYDHWIMSNWGCKWVGPTDTF</sequence>
<dbReference type="Pfam" id="PF24864">
    <property type="entry name" value="DUF7730"/>
    <property type="match status" value="1"/>
</dbReference>
<dbReference type="GeneID" id="70136079"/>
<organism evidence="2 3">
    <name type="scientific">Truncatella angustata</name>
    <dbReference type="NCBI Taxonomy" id="152316"/>
    <lineage>
        <taxon>Eukaryota</taxon>
        <taxon>Fungi</taxon>
        <taxon>Dikarya</taxon>
        <taxon>Ascomycota</taxon>
        <taxon>Pezizomycotina</taxon>
        <taxon>Sordariomycetes</taxon>
        <taxon>Xylariomycetidae</taxon>
        <taxon>Amphisphaeriales</taxon>
        <taxon>Sporocadaceae</taxon>
        <taxon>Truncatella</taxon>
    </lineage>
</organism>
<evidence type="ECO:0000313" key="2">
    <source>
        <dbReference type="EMBL" id="KAH6655997.1"/>
    </source>
</evidence>
<feature type="domain" description="DUF7730" evidence="1">
    <location>
        <begin position="63"/>
        <end position="247"/>
    </location>
</feature>
<comment type="caution">
    <text evidence="2">The sequence shown here is derived from an EMBL/GenBank/DDBJ whole genome shotgun (WGS) entry which is preliminary data.</text>
</comment>
<reference evidence="2" key="1">
    <citation type="journal article" date="2021" name="Nat. Commun.">
        <title>Genetic determinants of endophytism in the Arabidopsis root mycobiome.</title>
        <authorList>
            <person name="Mesny F."/>
            <person name="Miyauchi S."/>
            <person name="Thiergart T."/>
            <person name="Pickel B."/>
            <person name="Atanasova L."/>
            <person name="Karlsson M."/>
            <person name="Huettel B."/>
            <person name="Barry K.W."/>
            <person name="Haridas S."/>
            <person name="Chen C."/>
            <person name="Bauer D."/>
            <person name="Andreopoulos W."/>
            <person name="Pangilinan J."/>
            <person name="LaButti K."/>
            <person name="Riley R."/>
            <person name="Lipzen A."/>
            <person name="Clum A."/>
            <person name="Drula E."/>
            <person name="Henrissat B."/>
            <person name="Kohler A."/>
            <person name="Grigoriev I.V."/>
            <person name="Martin F.M."/>
            <person name="Hacquard S."/>
        </authorList>
    </citation>
    <scope>NUCLEOTIDE SEQUENCE</scope>
    <source>
        <strain evidence="2">MPI-SDFR-AT-0073</strain>
    </source>
</reference>
<dbReference type="PANTHER" id="PTHR38790">
    <property type="entry name" value="2EXR DOMAIN-CONTAINING PROTEIN-RELATED"/>
    <property type="match status" value="1"/>
</dbReference>
<dbReference type="InterPro" id="IPR056632">
    <property type="entry name" value="DUF7730"/>
</dbReference>
<protein>
    <recommendedName>
        <fullName evidence="1">DUF7730 domain-containing protein</fullName>
    </recommendedName>
</protein>
<accession>A0A9P8UPJ7</accession>
<dbReference type="EMBL" id="JAGPXC010000003">
    <property type="protein sequence ID" value="KAH6655997.1"/>
    <property type="molecule type" value="Genomic_DNA"/>
</dbReference>
<gene>
    <name evidence="2" type="ORF">BKA67DRAFT_657891</name>
</gene>
<evidence type="ECO:0000313" key="3">
    <source>
        <dbReference type="Proteomes" id="UP000758603"/>
    </source>
</evidence>